<dbReference type="Gene3D" id="3.10.290.10">
    <property type="entry name" value="RNA-binding S4 domain"/>
    <property type="match status" value="1"/>
</dbReference>
<sequence length="321" mass="35647">MSSKISLTAEVPQDLSGYRLDQIAAKLFPDYSRARLQIWIKDGSLLVNARRLRPRDRLHAGDKLEVNAELPVQENWLAEPMALDIVFEDDCLIIVNKPANMVVHPASGHGDGTLLNGLLHHHNALQQLPRAGIVHRLDKDTTGLMVVAKTLASHAALVNQMQARGIAREYEAVVQGVLTGGGTVDAALGRHPVNRKKRAVLEIGQRAVTHYRVIKRYRSHTHLEVKLDTGRTHQIRVHMAHLNHPIVGDPMYGGRQRIPAACSEELIHCLKAFKRQALHARRLALHHPGNGKLMSWESATPPDMVSLIYELSKDVQIGAHA</sequence>
<evidence type="ECO:0000256" key="1">
    <source>
        <dbReference type="ARBA" id="ARBA00010876"/>
    </source>
</evidence>
<keyword evidence="3 8" id="KW-0413">Isomerase</keyword>
<dbReference type="GO" id="GO:0003723">
    <property type="term" value="F:RNA binding"/>
    <property type="evidence" value="ECO:0007669"/>
    <property type="project" value="UniProtKB-KW"/>
</dbReference>
<dbReference type="InterPro" id="IPR050188">
    <property type="entry name" value="RluA_PseudoU_synthase"/>
</dbReference>
<dbReference type="SUPFAM" id="SSF55120">
    <property type="entry name" value="Pseudouridine synthase"/>
    <property type="match status" value="1"/>
</dbReference>
<evidence type="ECO:0000259" key="9">
    <source>
        <dbReference type="Pfam" id="PF00849"/>
    </source>
</evidence>
<feature type="domain" description="Pseudouridine synthase RsuA/RluA-like" evidence="9">
    <location>
        <begin position="92"/>
        <end position="241"/>
    </location>
</feature>
<dbReference type="EMBL" id="GU568021">
    <property type="protein sequence ID" value="ADI23715.1"/>
    <property type="molecule type" value="Genomic_DNA"/>
</dbReference>
<evidence type="ECO:0000256" key="8">
    <source>
        <dbReference type="RuleBase" id="RU362028"/>
    </source>
</evidence>
<evidence type="ECO:0000313" key="11">
    <source>
        <dbReference type="EMBL" id="ADI23715.1"/>
    </source>
</evidence>
<dbReference type="GO" id="GO:0160140">
    <property type="term" value="F:23S rRNA pseudouridine(1911/1915/1917) synthase activity"/>
    <property type="evidence" value="ECO:0007669"/>
    <property type="project" value="UniProtKB-EC"/>
</dbReference>
<dbReference type="Gene3D" id="3.30.2350.10">
    <property type="entry name" value="Pseudouridine synthase"/>
    <property type="match status" value="1"/>
</dbReference>
<comment type="function">
    <text evidence="5">Responsible for synthesis of pseudouridine from uracil at positions 1911, 1915 and 1917 in 23S ribosomal RNA.</text>
</comment>
<evidence type="ECO:0000256" key="2">
    <source>
        <dbReference type="ARBA" id="ARBA00022884"/>
    </source>
</evidence>
<dbReference type="InterPro" id="IPR006225">
    <property type="entry name" value="PsdUridine_synth_RluC/D"/>
</dbReference>
<dbReference type="GO" id="GO:0000455">
    <property type="term" value="P:enzyme-directed rRNA pseudouridine synthesis"/>
    <property type="evidence" value="ECO:0007669"/>
    <property type="project" value="TreeGrafter"/>
</dbReference>
<dbReference type="InterPro" id="IPR036986">
    <property type="entry name" value="S4_RNA-bd_sf"/>
</dbReference>
<name>E7C8E1_9GAMM</name>
<protein>
    <recommendedName>
        <fullName evidence="8">Pseudouridine synthase</fullName>
        <ecNumber evidence="8">5.4.99.-</ecNumber>
    </recommendedName>
</protein>
<dbReference type="InterPro" id="IPR020103">
    <property type="entry name" value="PsdUridine_synth_cat_dom_sf"/>
</dbReference>
<evidence type="ECO:0000256" key="4">
    <source>
        <dbReference type="ARBA" id="ARBA00036882"/>
    </source>
</evidence>
<evidence type="ECO:0000256" key="3">
    <source>
        <dbReference type="ARBA" id="ARBA00023235"/>
    </source>
</evidence>
<dbReference type="Pfam" id="PF01479">
    <property type="entry name" value="S4"/>
    <property type="match status" value="1"/>
</dbReference>
<dbReference type="EC" id="5.4.99.-" evidence="8"/>
<comment type="similarity">
    <text evidence="1 8">Belongs to the pseudouridine synthase RluA family.</text>
</comment>
<dbReference type="InterPro" id="IPR002942">
    <property type="entry name" value="S4_RNA-bd"/>
</dbReference>
<comment type="catalytic activity">
    <reaction evidence="8">
        <text>a uridine in RNA = a pseudouridine in RNA</text>
        <dbReference type="Rhea" id="RHEA:48348"/>
        <dbReference type="Rhea" id="RHEA-COMP:12068"/>
        <dbReference type="Rhea" id="RHEA-COMP:12069"/>
        <dbReference type="ChEBI" id="CHEBI:65314"/>
        <dbReference type="ChEBI" id="CHEBI:65315"/>
    </reaction>
</comment>
<feature type="active site" evidence="6">
    <location>
        <position position="138"/>
    </location>
</feature>
<dbReference type="InterPro" id="IPR006224">
    <property type="entry name" value="PsdUridine_synth_RluA-like_CS"/>
</dbReference>
<comment type="catalytic activity">
    <reaction evidence="4">
        <text>uridine(1911/1915/1917) in 23S rRNA = pseudouridine(1911/1915/1917) in 23S rRNA</text>
        <dbReference type="Rhea" id="RHEA:42524"/>
        <dbReference type="Rhea" id="RHEA-COMP:10097"/>
        <dbReference type="Rhea" id="RHEA-COMP:10098"/>
        <dbReference type="ChEBI" id="CHEBI:65314"/>
        <dbReference type="ChEBI" id="CHEBI:65315"/>
        <dbReference type="EC" id="5.4.99.23"/>
    </reaction>
</comment>
<dbReference type="NCBIfam" id="TIGR00005">
    <property type="entry name" value="rluA_subfam"/>
    <property type="match status" value="1"/>
</dbReference>
<organism evidence="11">
    <name type="scientific">uncultured Oceanospirillales bacterium HF4000_21D01</name>
    <dbReference type="NCBI Taxonomy" id="723624"/>
    <lineage>
        <taxon>Bacteria</taxon>
        <taxon>Pseudomonadati</taxon>
        <taxon>Pseudomonadota</taxon>
        <taxon>Gammaproteobacteria</taxon>
        <taxon>Oceanospirillales</taxon>
        <taxon>environmental samples</taxon>
    </lineage>
</organism>
<reference evidence="11" key="1">
    <citation type="submission" date="2010-01" db="EMBL/GenBank/DDBJ databases">
        <title>Genome fragments of uncultured bacteria from the North Pacific subtropical Gyre.</title>
        <authorList>
            <person name="Pham V.D."/>
            <person name="Delong E.F."/>
        </authorList>
    </citation>
    <scope>NUCLEOTIDE SEQUENCE</scope>
</reference>
<feature type="domain" description="RNA-binding S4" evidence="10">
    <location>
        <begin position="19"/>
        <end position="63"/>
    </location>
</feature>
<evidence type="ECO:0000256" key="7">
    <source>
        <dbReference type="PROSITE-ProRule" id="PRU00182"/>
    </source>
</evidence>
<evidence type="ECO:0000256" key="6">
    <source>
        <dbReference type="PIRSR" id="PIRSR606225-1"/>
    </source>
</evidence>
<dbReference type="InterPro" id="IPR006145">
    <property type="entry name" value="PsdUridine_synth_RsuA/RluA"/>
</dbReference>
<dbReference type="Pfam" id="PF00849">
    <property type="entry name" value="PseudoU_synth_2"/>
    <property type="match status" value="1"/>
</dbReference>
<dbReference type="PANTHER" id="PTHR21600">
    <property type="entry name" value="MITOCHONDRIAL RNA PSEUDOURIDINE SYNTHASE"/>
    <property type="match status" value="1"/>
</dbReference>
<accession>E7C8E1</accession>
<dbReference type="PANTHER" id="PTHR21600:SF44">
    <property type="entry name" value="RIBOSOMAL LARGE SUBUNIT PSEUDOURIDINE SYNTHASE D"/>
    <property type="match status" value="1"/>
</dbReference>
<dbReference type="CDD" id="cd02869">
    <property type="entry name" value="PseudoU_synth_RluA_like"/>
    <property type="match status" value="1"/>
</dbReference>
<keyword evidence="2 7" id="KW-0694">RNA-binding</keyword>
<evidence type="ECO:0000256" key="5">
    <source>
        <dbReference type="ARBA" id="ARBA00056072"/>
    </source>
</evidence>
<proteinExistence type="inferred from homology"/>
<dbReference type="NCBIfam" id="NF008385">
    <property type="entry name" value="PRK11180.1"/>
    <property type="match status" value="1"/>
</dbReference>
<evidence type="ECO:0000259" key="10">
    <source>
        <dbReference type="Pfam" id="PF01479"/>
    </source>
</evidence>
<dbReference type="SUPFAM" id="SSF55174">
    <property type="entry name" value="Alpha-L RNA-binding motif"/>
    <property type="match status" value="1"/>
</dbReference>
<dbReference type="AlphaFoldDB" id="E7C8E1"/>
<dbReference type="PROSITE" id="PS50889">
    <property type="entry name" value="S4"/>
    <property type="match status" value="1"/>
</dbReference>
<dbReference type="PROSITE" id="PS01129">
    <property type="entry name" value="PSI_RLU"/>
    <property type="match status" value="1"/>
</dbReference>
<dbReference type="CDD" id="cd00165">
    <property type="entry name" value="S4"/>
    <property type="match status" value="1"/>
</dbReference>
<dbReference type="FunFam" id="3.30.2350.10:FF:000006">
    <property type="entry name" value="Pseudouridine synthase"/>
    <property type="match status" value="1"/>
</dbReference>